<dbReference type="GO" id="GO:0006629">
    <property type="term" value="P:lipid metabolic process"/>
    <property type="evidence" value="ECO:0007669"/>
    <property type="project" value="InterPro"/>
</dbReference>
<proteinExistence type="predicted"/>
<feature type="domain" description="Fungal lipase-type" evidence="2">
    <location>
        <begin position="266"/>
        <end position="413"/>
    </location>
</feature>
<evidence type="ECO:0000313" key="4">
    <source>
        <dbReference type="Proteomes" id="UP001310890"/>
    </source>
</evidence>
<dbReference type="InterPro" id="IPR002921">
    <property type="entry name" value="Fungal_lipase-type"/>
</dbReference>
<dbReference type="CDD" id="cd00519">
    <property type="entry name" value="Lipase_3"/>
    <property type="match status" value="1"/>
</dbReference>
<dbReference type="Gene3D" id="3.40.50.1820">
    <property type="entry name" value="alpha/beta hydrolase"/>
    <property type="match status" value="1"/>
</dbReference>
<name>A0AAN7TS80_9PEZI</name>
<comment type="caution">
    <text evidence="3">The sequence shown here is derived from an EMBL/GenBank/DDBJ whole genome shotgun (WGS) entry which is preliminary data.</text>
</comment>
<dbReference type="PANTHER" id="PTHR46023:SF6">
    <property type="entry name" value="LIPASE CLASS 3 FAMILY PROTEIN"/>
    <property type="match status" value="1"/>
</dbReference>
<reference evidence="3" key="1">
    <citation type="submission" date="2023-08" db="EMBL/GenBank/DDBJ databases">
        <title>Black Yeasts Isolated from many extreme environments.</title>
        <authorList>
            <person name="Coleine C."/>
            <person name="Stajich J.E."/>
            <person name="Selbmann L."/>
        </authorList>
    </citation>
    <scope>NUCLEOTIDE SEQUENCE</scope>
    <source>
        <strain evidence="3">CCFEE 5401</strain>
    </source>
</reference>
<dbReference type="Pfam" id="PF01764">
    <property type="entry name" value="Lipase_3"/>
    <property type="match status" value="1"/>
</dbReference>
<dbReference type="EMBL" id="JAVRRL010000001">
    <property type="protein sequence ID" value="KAK5118799.1"/>
    <property type="molecule type" value="Genomic_DNA"/>
</dbReference>
<protein>
    <recommendedName>
        <fullName evidence="2">Fungal lipase-type domain-containing protein</fullName>
    </recommendedName>
</protein>
<dbReference type="AlphaFoldDB" id="A0AAN7TS80"/>
<sequence>MHLPQRRAKPAGPTDIEPAMPPLPVYQPCDNYGAPYDLSQWGQVPPYTSQQYLPVPGGYQIKPQPLPPWASTSTITSEPPGIAATRTYGGKQALTSGTTRPRASGNNGCTMVRRMNQGAALCDNIATRIGEMLSRGVQEEVNVDEIEALSKGLDIADGFVAAEPQNMTKQEQLRHGIKTNDSRGGLLNFKKSWLYRNSRLPPGMVPFKMYTDTWPVVCRAANASLEVYRRPHKPSQQAGYTAADPRSGTKAMLVKDHEVDDRKLLIVAIRGSQKNIVDWQVNFGFDPKQPVGFLDDEGNACHAGFLEVARAMLNPIAAQIRNFIENEPAWVGCSLLFTGHSAGGAVASLLYMHIMSATLDSELTALAGVFRRLHCVTFGAPPVSLLPLQLGRKRQGRSNQFLAFANEGDLVVRADWAYVKSLARLVALPAPATASTHCALRGKMSRQALKSPNADTKTALPPLWPVPDASLSTAGRLVLLREKPRSLPATIEAVQLTDEQLRSVVFGDPAMHSMTLYKQRIDALMFAAVSGEGGG</sequence>
<dbReference type="InterPro" id="IPR029058">
    <property type="entry name" value="AB_hydrolase_fold"/>
</dbReference>
<dbReference type="SUPFAM" id="SSF53474">
    <property type="entry name" value="alpha/beta-Hydrolases"/>
    <property type="match status" value="1"/>
</dbReference>
<evidence type="ECO:0000313" key="3">
    <source>
        <dbReference type="EMBL" id="KAK5118799.1"/>
    </source>
</evidence>
<gene>
    <name evidence="3" type="ORF">LTR62_000008</name>
</gene>
<feature type="region of interest" description="Disordered" evidence="1">
    <location>
        <begin position="1"/>
        <end position="21"/>
    </location>
</feature>
<organism evidence="3 4">
    <name type="scientific">Meristemomyces frigidus</name>
    <dbReference type="NCBI Taxonomy" id="1508187"/>
    <lineage>
        <taxon>Eukaryota</taxon>
        <taxon>Fungi</taxon>
        <taxon>Dikarya</taxon>
        <taxon>Ascomycota</taxon>
        <taxon>Pezizomycotina</taxon>
        <taxon>Dothideomycetes</taxon>
        <taxon>Dothideomycetidae</taxon>
        <taxon>Mycosphaerellales</taxon>
        <taxon>Teratosphaeriaceae</taxon>
        <taxon>Meristemomyces</taxon>
    </lineage>
</organism>
<dbReference type="PANTHER" id="PTHR46023">
    <property type="entry name" value="LIPASE CLASS 3 PROTEIN-LIKE"/>
    <property type="match status" value="1"/>
</dbReference>
<evidence type="ECO:0000256" key="1">
    <source>
        <dbReference type="SAM" id="MobiDB-lite"/>
    </source>
</evidence>
<accession>A0AAN7TS80</accession>
<dbReference type="Proteomes" id="UP001310890">
    <property type="component" value="Unassembled WGS sequence"/>
</dbReference>
<evidence type="ECO:0000259" key="2">
    <source>
        <dbReference type="Pfam" id="PF01764"/>
    </source>
</evidence>